<proteinExistence type="inferred from homology"/>
<evidence type="ECO:0000313" key="10">
    <source>
        <dbReference type="EMBL" id="KDQ50868.1"/>
    </source>
</evidence>
<organism evidence="10 11">
    <name type="scientific">Jaapia argillacea MUCL 33604</name>
    <dbReference type="NCBI Taxonomy" id="933084"/>
    <lineage>
        <taxon>Eukaryota</taxon>
        <taxon>Fungi</taxon>
        <taxon>Dikarya</taxon>
        <taxon>Basidiomycota</taxon>
        <taxon>Agaricomycotina</taxon>
        <taxon>Agaricomycetes</taxon>
        <taxon>Agaricomycetidae</taxon>
        <taxon>Jaapiales</taxon>
        <taxon>Jaapiaceae</taxon>
        <taxon>Jaapia</taxon>
    </lineage>
</organism>
<dbReference type="HOGENOM" id="CLU_002459_0_1_1"/>
<evidence type="ECO:0000256" key="3">
    <source>
        <dbReference type="ARBA" id="ARBA00022490"/>
    </source>
</evidence>
<dbReference type="GO" id="GO:0010494">
    <property type="term" value="C:cytoplasmic stress granule"/>
    <property type="evidence" value="ECO:0007669"/>
    <property type="project" value="UniProtKB-ARBA"/>
</dbReference>
<dbReference type="InterPro" id="IPR036211">
    <property type="entry name" value="eIF4G_eIF4E-bd_sf"/>
</dbReference>
<comment type="similarity">
    <text evidence="2">Belongs to the eukaryotic initiation factor 4G family.</text>
</comment>
<protein>
    <recommendedName>
        <fullName evidence="9">MI domain-containing protein</fullName>
    </recommendedName>
</protein>
<dbReference type="GO" id="GO:0003729">
    <property type="term" value="F:mRNA binding"/>
    <property type="evidence" value="ECO:0007669"/>
    <property type="project" value="TreeGrafter"/>
</dbReference>
<dbReference type="InterPro" id="IPR003890">
    <property type="entry name" value="MIF4G-like_typ-3"/>
</dbReference>
<dbReference type="STRING" id="933084.A0A067P7I7"/>
<dbReference type="Gene3D" id="1.25.40.180">
    <property type="match status" value="2"/>
</dbReference>
<feature type="compositionally biased region" description="Polar residues" evidence="8">
    <location>
        <begin position="49"/>
        <end position="58"/>
    </location>
</feature>
<dbReference type="PANTHER" id="PTHR23253">
    <property type="entry name" value="EUKARYOTIC TRANSLATION INITIATION FACTOR 4 GAMMA"/>
    <property type="match status" value="1"/>
</dbReference>
<dbReference type="InParanoid" id="A0A067P7I7"/>
<keyword evidence="5" id="KW-0597">Phosphoprotein</keyword>
<dbReference type="InterPro" id="IPR003891">
    <property type="entry name" value="Initiation_fac_eIF4g_MI"/>
</dbReference>
<dbReference type="GO" id="GO:0016281">
    <property type="term" value="C:eukaryotic translation initiation factor 4F complex"/>
    <property type="evidence" value="ECO:0007669"/>
    <property type="project" value="TreeGrafter"/>
</dbReference>
<evidence type="ECO:0000256" key="6">
    <source>
        <dbReference type="ARBA" id="ARBA00022884"/>
    </source>
</evidence>
<dbReference type="AlphaFoldDB" id="A0A067P7I7"/>
<feature type="domain" description="MI" evidence="9">
    <location>
        <begin position="544"/>
        <end position="665"/>
    </location>
</feature>
<dbReference type="PROSITE" id="PS51366">
    <property type="entry name" value="MI"/>
    <property type="match status" value="1"/>
</dbReference>
<evidence type="ECO:0000259" key="9">
    <source>
        <dbReference type="PROSITE" id="PS51366"/>
    </source>
</evidence>
<evidence type="ECO:0000256" key="4">
    <source>
        <dbReference type="ARBA" id="ARBA00022540"/>
    </source>
</evidence>
<dbReference type="Pfam" id="PF02847">
    <property type="entry name" value="MA3"/>
    <property type="match status" value="1"/>
</dbReference>
<evidence type="ECO:0000313" key="11">
    <source>
        <dbReference type="Proteomes" id="UP000027265"/>
    </source>
</evidence>
<keyword evidence="6" id="KW-0694">RNA-binding</keyword>
<dbReference type="InterPro" id="IPR016024">
    <property type="entry name" value="ARM-type_fold"/>
</dbReference>
<keyword evidence="7" id="KW-0648">Protein biosynthesis</keyword>
<evidence type="ECO:0000256" key="7">
    <source>
        <dbReference type="ARBA" id="ARBA00022917"/>
    </source>
</evidence>
<dbReference type="Gene3D" id="1.20.970.30">
    <property type="entry name" value="eIF4G, eIF4E-binding domain"/>
    <property type="match status" value="1"/>
</dbReference>
<dbReference type="OrthoDB" id="514777at2759"/>
<feature type="region of interest" description="Disordered" evidence="8">
    <location>
        <begin position="510"/>
        <end position="537"/>
    </location>
</feature>
<comment type="subcellular location">
    <subcellularLocation>
        <location evidence="1">Cytoplasm</location>
    </subcellularLocation>
</comment>
<evidence type="ECO:0000256" key="5">
    <source>
        <dbReference type="ARBA" id="ARBA00022553"/>
    </source>
</evidence>
<gene>
    <name evidence="10" type="ORF">JAAARDRAFT_211447</name>
</gene>
<keyword evidence="4" id="KW-0396">Initiation factor</keyword>
<keyword evidence="11" id="KW-1185">Reference proteome</keyword>
<keyword evidence="3" id="KW-0963">Cytoplasm</keyword>
<evidence type="ECO:0000256" key="1">
    <source>
        <dbReference type="ARBA" id="ARBA00004496"/>
    </source>
</evidence>
<evidence type="ECO:0000256" key="2">
    <source>
        <dbReference type="ARBA" id="ARBA00005775"/>
    </source>
</evidence>
<dbReference type="PANTHER" id="PTHR23253:SF9">
    <property type="entry name" value="EUKARYOTIC TRANSLATION INITIATION FACTOR 4 GAMMA 2"/>
    <property type="match status" value="1"/>
</dbReference>
<dbReference type="Proteomes" id="UP000027265">
    <property type="component" value="Unassembled WGS sequence"/>
</dbReference>
<dbReference type="Pfam" id="PF02854">
    <property type="entry name" value="MIF4G"/>
    <property type="match status" value="1"/>
</dbReference>
<feature type="region of interest" description="Disordered" evidence="8">
    <location>
        <begin position="29"/>
        <end position="131"/>
    </location>
</feature>
<accession>A0A067P7I7</accession>
<dbReference type="FunFam" id="1.25.40.180:FF:000020">
    <property type="entry name" value="Eukaryotic translation initiation factor subunit"/>
    <property type="match status" value="1"/>
</dbReference>
<name>A0A067P7I7_9AGAM</name>
<reference evidence="11" key="1">
    <citation type="journal article" date="2014" name="Proc. Natl. Acad. Sci. U.S.A.">
        <title>Extensive sampling of basidiomycete genomes demonstrates inadequacy of the white-rot/brown-rot paradigm for wood decay fungi.</title>
        <authorList>
            <person name="Riley R."/>
            <person name="Salamov A.A."/>
            <person name="Brown D.W."/>
            <person name="Nagy L.G."/>
            <person name="Floudas D."/>
            <person name="Held B.W."/>
            <person name="Levasseur A."/>
            <person name="Lombard V."/>
            <person name="Morin E."/>
            <person name="Otillar R."/>
            <person name="Lindquist E.A."/>
            <person name="Sun H."/>
            <person name="LaButti K.M."/>
            <person name="Schmutz J."/>
            <person name="Jabbour D."/>
            <person name="Luo H."/>
            <person name="Baker S.E."/>
            <person name="Pisabarro A.G."/>
            <person name="Walton J.D."/>
            <person name="Blanchette R.A."/>
            <person name="Henrissat B."/>
            <person name="Martin F."/>
            <person name="Cullen D."/>
            <person name="Hibbett D.S."/>
            <person name="Grigoriev I.V."/>
        </authorList>
    </citation>
    <scope>NUCLEOTIDE SEQUENCE [LARGE SCALE GENOMIC DNA]</scope>
    <source>
        <strain evidence="11">MUCL 33604</strain>
    </source>
</reference>
<dbReference type="SUPFAM" id="SSF48371">
    <property type="entry name" value="ARM repeat"/>
    <property type="match status" value="2"/>
</dbReference>
<evidence type="ECO:0000256" key="8">
    <source>
        <dbReference type="SAM" id="MobiDB-lite"/>
    </source>
</evidence>
<dbReference type="GO" id="GO:0003743">
    <property type="term" value="F:translation initiation factor activity"/>
    <property type="evidence" value="ECO:0007669"/>
    <property type="project" value="UniProtKB-KW"/>
</dbReference>
<sequence length="676" mass="75211">MSPKPELRVNAKDGKFQYDRGLLPQFMPDCKEKPDRLPPLGAIGLEPVDQSQLTLSRSGSDRRQASGAIGPPPVARQASIGLGGCSTGKSKHGKTRSEVSRVSSQSNAPTPPFNESFGYDDMGMQPLESVSPLQPTANRWTRFNTRGRANICYLEFVERKVTALLNKLTMEKFDSISDKIISWANRSKKEKDGRTLIQVIKLVFEKATDEAAWSEMYARLCRKMMEQISLEVQDEGIKNDEGKPITGCQLFRKYLLNRCQEDFERGWAAKESTAAAAATKATEDAATTTANEGKGQEKAALFSEEYYAAQKAKRQGLGLVKLIGELFKLQMLTERIMHECIKKLLSNVENPKEEEIESLCKLLTTVGQLLDMPKTKQYMDIYFARMKSLIENPELSSRTKFMLQDSIELRERKWIPRGQLVAPSIIARVTMTGCLPSKAGELSKFGKINKGTIPTTFMGPGSIFIGKKGVENKRDSSISQVNSRSNMFHMLQNSGEPQQRRKLQLLPRSVPVASEKELETPSASSPPSIEEEMEAAEPSMTEDEAQAKIAEDSKEFFAIRDLGEAEDYFTKLPMSHRFRLVDALVMKAIESKESDAKLVGDLFAFAVSKGLCTADAFEEGFNPVAELLDDIAIDAPKAFNLMAIMMKGAGLDRDEERRTRISGKSMDSDKLLSLLA</sequence>
<dbReference type="SUPFAM" id="SSF101489">
    <property type="entry name" value="Eukaryotic initiation factor 4f subunit eIF4g, eIF4e-binding domain"/>
    <property type="match status" value="1"/>
</dbReference>
<dbReference type="SMART" id="SM00543">
    <property type="entry name" value="MIF4G"/>
    <property type="match status" value="1"/>
</dbReference>
<dbReference type="EMBL" id="KL197754">
    <property type="protein sequence ID" value="KDQ50868.1"/>
    <property type="molecule type" value="Genomic_DNA"/>
</dbReference>